<accession>A0ABR9JKE0</accession>
<dbReference type="Proteomes" id="UP000627838">
    <property type="component" value="Unassembled WGS sequence"/>
</dbReference>
<feature type="transmembrane region" description="Helical" evidence="1">
    <location>
        <begin position="84"/>
        <end position="104"/>
    </location>
</feature>
<evidence type="ECO:0000313" key="3">
    <source>
        <dbReference type="EMBL" id="MBE1531023.1"/>
    </source>
</evidence>
<feature type="transmembrane region" description="Helical" evidence="1">
    <location>
        <begin position="32"/>
        <end position="58"/>
    </location>
</feature>
<keyword evidence="1" id="KW-1133">Transmembrane helix</keyword>
<keyword evidence="1" id="KW-0812">Transmembrane</keyword>
<dbReference type="InterPro" id="IPR046253">
    <property type="entry name" value="DUF6286"/>
</dbReference>
<dbReference type="RefSeq" id="WP_192757954.1">
    <property type="nucleotide sequence ID" value="NZ_JADBDZ010000001.1"/>
</dbReference>
<evidence type="ECO:0000256" key="1">
    <source>
        <dbReference type="SAM" id="Phobius"/>
    </source>
</evidence>
<gene>
    <name evidence="3" type="ORF">H4W34_000856</name>
</gene>
<evidence type="ECO:0000313" key="4">
    <source>
        <dbReference type="Proteomes" id="UP000627838"/>
    </source>
</evidence>
<protein>
    <recommendedName>
        <fullName evidence="2">DUF6286 domain-containing protein</fullName>
    </recommendedName>
</protein>
<organism evidence="3 4">
    <name type="scientific">Actinomadura algeriensis</name>
    <dbReference type="NCBI Taxonomy" id="1679523"/>
    <lineage>
        <taxon>Bacteria</taxon>
        <taxon>Bacillati</taxon>
        <taxon>Actinomycetota</taxon>
        <taxon>Actinomycetes</taxon>
        <taxon>Streptosporangiales</taxon>
        <taxon>Thermomonosporaceae</taxon>
        <taxon>Actinomadura</taxon>
    </lineage>
</organism>
<reference evidence="3 4" key="1">
    <citation type="submission" date="2020-10" db="EMBL/GenBank/DDBJ databases">
        <title>Sequencing the genomes of 1000 actinobacteria strains.</title>
        <authorList>
            <person name="Klenk H.-P."/>
        </authorList>
    </citation>
    <scope>NUCLEOTIDE SEQUENCE [LARGE SCALE GENOMIC DNA]</scope>
    <source>
        <strain evidence="3 4">DSM 46744</strain>
    </source>
</reference>
<feature type="domain" description="DUF6286" evidence="2">
    <location>
        <begin position="94"/>
        <end position="199"/>
    </location>
</feature>
<dbReference type="EMBL" id="JADBDZ010000001">
    <property type="protein sequence ID" value="MBE1531023.1"/>
    <property type="molecule type" value="Genomic_DNA"/>
</dbReference>
<keyword evidence="4" id="KW-1185">Reference proteome</keyword>
<proteinExistence type="predicted"/>
<keyword evidence="1" id="KW-0472">Membrane</keyword>
<comment type="caution">
    <text evidence="3">The sequence shown here is derived from an EMBL/GenBank/DDBJ whole genome shotgun (WGS) entry which is preliminary data.</text>
</comment>
<evidence type="ECO:0000259" key="2">
    <source>
        <dbReference type="Pfam" id="PF19803"/>
    </source>
</evidence>
<dbReference type="Pfam" id="PF19803">
    <property type="entry name" value="DUF6286"/>
    <property type="match status" value="1"/>
</dbReference>
<name>A0ABR9JKE0_9ACTN</name>
<sequence length="204" mass="21530">MTETLVKDLIRQAQNERRARRLAVREFRPRRVVAGLTAALLLTALGGVAAVELLAAALGSGVHPIPGAGRVVDALHRLPWRDPAVTAVAAGTAALGLVLVLAGLPGRLRVVPLAGADARLAGGVGRGELRRTLTDAAQQVPGIERARVRGLGVLRRRLVVRVATPYHNPANLADLVADAVGERLDAIEPMRVPPVDVRVGYRRG</sequence>